<keyword evidence="3" id="KW-0378">Hydrolase</keyword>
<comment type="caution">
    <text evidence="8">The sequence shown here is derived from an EMBL/GenBank/DDBJ whole genome shotgun (WGS) entry which is preliminary data.</text>
</comment>
<dbReference type="Gene3D" id="3.90.1720.10">
    <property type="entry name" value="endopeptidase domain like (from Nostoc punctiforme)"/>
    <property type="match status" value="1"/>
</dbReference>
<evidence type="ECO:0000256" key="1">
    <source>
        <dbReference type="ARBA" id="ARBA00007824"/>
    </source>
</evidence>
<keyword evidence="9" id="KW-1185">Reference proteome</keyword>
<dbReference type="AlphaFoldDB" id="A0A2T7NMW3"/>
<dbReference type="InterPro" id="IPR007053">
    <property type="entry name" value="LRAT_dom"/>
</dbReference>
<gene>
    <name evidence="8" type="ORF">C0Q70_18310</name>
</gene>
<dbReference type="PANTHER" id="PTHR13943">
    <property type="entry name" value="HRAS-LIKE SUPPRESSOR - RELATED"/>
    <property type="match status" value="1"/>
</dbReference>
<feature type="domain" description="LRAT" evidence="7">
    <location>
        <begin position="1"/>
        <end position="99"/>
    </location>
</feature>
<keyword evidence="2" id="KW-0808">Transferase</keyword>
<dbReference type="Proteomes" id="UP000245119">
    <property type="component" value="Linkage Group LG11"/>
</dbReference>
<feature type="transmembrane region" description="Helical" evidence="6">
    <location>
        <begin position="296"/>
        <end position="312"/>
    </location>
</feature>
<evidence type="ECO:0000256" key="6">
    <source>
        <dbReference type="SAM" id="Phobius"/>
    </source>
</evidence>
<name>A0A2T7NMW3_POMCA</name>
<feature type="transmembrane region" description="Helical" evidence="6">
    <location>
        <begin position="139"/>
        <end position="159"/>
    </location>
</feature>
<feature type="transmembrane region" description="Helical" evidence="6">
    <location>
        <begin position="388"/>
        <end position="408"/>
    </location>
</feature>
<dbReference type="OrthoDB" id="421951at2759"/>
<accession>A0A2T7NMW3</accession>
<sequence length="490" mass="55635">MKYFFISGGWCRRVLYLLASMMGKIFSKVSICKEKFMDVAGEDKAKCRNYLDREAKCYDPDEIVRRAESKLGEMGYHVCEKNCEHFATWCRYGVAWSDQVSQELEVREVKDNIWMMVTSKVQAEFPLLFVVLRNVGRVAFVYVPTTYLLIINVALVAALQMHAAKQGNIRTTRGVKINDESKIRGGKQDHVAQESQASDGRNIQTKAVMRTSRLVLILTFTFFLLALPSTVNATASSFVPDYGLFTRNRYLTYLLVYLTDLRVCLQSQSKDGLKGNNFDLLYGETQSPTSISVGDGIYLTSVSIGFIINLFYPSSSRVYETYFLYVSTRYPRCLILAVFVLSILANLSLALEFEVREVMVEVWMIVPSRLRVENSDLFLVLRNVSRMAFFYVPVIYLLVINVALVAALRMHASEQMDIRATRGARGKNNREVTCEKSGNQMQQERSRPQGGVCLRAHHVLDRDQRGVGCRTTCARSEAKKHPGIKGSKNE</sequence>
<proteinExistence type="inferred from homology"/>
<feature type="region of interest" description="Disordered" evidence="5">
    <location>
        <begin position="427"/>
        <end position="449"/>
    </location>
</feature>
<dbReference type="GO" id="GO:0070292">
    <property type="term" value="P:N-acylphosphatidylethanolamine metabolic process"/>
    <property type="evidence" value="ECO:0007669"/>
    <property type="project" value="TreeGrafter"/>
</dbReference>
<feature type="transmembrane region" description="Helical" evidence="6">
    <location>
        <begin position="214"/>
        <end position="235"/>
    </location>
</feature>
<evidence type="ECO:0000259" key="7">
    <source>
        <dbReference type="PROSITE" id="PS51934"/>
    </source>
</evidence>
<protein>
    <recommendedName>
        <fullName evidence="7">LRAT domain-containing protein</fullName>
    </recommendedName>
</protein>
<dbReference type="Gene3D" id="1.20.1070.10">
    <property type="entry name" value="Rhodopsin 7-helix transmembrane proteins"/>
    <property type="match status" value="1"/>
</dbReference>
<keyword evidence="4" id="KW-0443">Lipid metabolism</keyword>
<evidence type="ECO:0000313" key="9">
    <source>
        <dbReference type="Proteomes" id="UP000245119"/>
    </source>
</evidence>
<dbReference type="Pfam" id="PF04970">
    <property type="entry name" value="LRAT"/>
    <property type="match status" value="1"/>
</dbReference>
<evidence type="ECO:0000313" key="8">
    <source>
        <dbReference type="EMBL" id="PVD22496.1"/>
    </source>
</evidence>
<dbReference type="GO" id="GO:0008970">
    <property type="term" value="F:phospholipase A1 activity"/>
    <property type="evidence" value="ECO:0007669"/>
    <property type="project" value="TreeGrafter"/>
</dbReference>
<feature type="transmembrane region" description="Helical" evidence="6">
    <location>
        <begin position="333"/>
        <end position="351"/>
    </location>
</feature>
<reference evidence="8 9" key="1">
    <citation type="submission" date="2018-04" db="EMBL/GenBank/DDBJ databases">
        <title>The genome of golden apple snail Pomacea canaliculata provides insight into stress tolerance and invasive adaptation.</title>
        <authorList>
            <person name="Liu C."/>
            <person name="Liu B."/>
            <person name="Ren Y."/>
            <person name="Zhang Y."/>
            <person name="Wang H."/>
            <person name="Li S."/>
            <person name="Jiang F."/>
            <person name="Yin L."/>
            <person name="Zhang G."/>
            <person name="Qian W."/>
            <person name="Fan W."/>
        </authorList>
    </citation>
    <scope>NUCLEOTIDE SEQUENCE [LARGE SCALE GENOMIC DNA]</scope>
    <source>
        <strain evidence="8">SZHN2017</strain>
        <tissue evidence="8">Muscle</tissue>
    </source>
</reference>
<dbReference type="InterPro" id="IPR051496">
    <property type="entry name" value="H-rev107_PLA/AT"/>
</dbReference>
<dbReference type="PANTHER" id="PTHR13943:SF77">
    <property type="entry name" value="LRAT DOMAIN-CONTAINING PROTEIN"/>
    <property type="match status" value="1"/>
</dbReference>
<keyword evidence="6" id="KW-1133">Transmembrane helix</keyword>
<evidence type="ECO:0000256" key="5">
    <source>
        <dbReference type="SAM" id="MobiDB-lite"/>
    </source>
</evidence>
<dbReference type="PROSITE" id="PS51934">
    <property type="entry name" value="LRAT"/>
    <property type="match status" value="1"/>
</dbReference>
<dbReference type="GO" id="GO:0016410">
    <property type="term" value="F:N-acyltransferase activity"/>
    <property type="evidence" value="ECO:0007669"/>
    <property type="project" value="TreeGrafter"/>
</dbReference>
<comment type="similarity">
    <text evidence="1">Belongs to the H-rev107 family.</text>
</comment>
<evidence type="ECO:0000256" key="2">
    <source>
        <dbReference type="ARBA" id="ARBA00022679"/>
    </source>
</evidence>
<dbReference type="GO" id="GO:0004623">
    <property type="term" value="F:phospholipase A2 activity"/>
    <property type="evidence" value="ECO:0007669"/>
    <property type="project" value="TreeGrafter"/>
</dbReference>
<keyword evidence="6" id="KW-0812">Transmembrane</keyword>
<evidence type="ECO:0000256" key="3">
    <source>
        <dbReference type="ARBA" id="ARBA00022801"/>
    </source>
</evidence>
<keyword evidence="6" id="KW-0472">Membrane</keyword>
<evidence type="ECO:0000256" key="4">
    <source>
        <dbReference type="ARBA" id="ARBA00023098"/>
    </source>
</evidence>
<dbReference type="GO" id="GO:0005737">
    <property type="term" value="C:cytoplasm"/>
    <property type="evidence" value="ECO:0007669"/>
    <property type="project" value="TreeGrafter"/>
</dbReference>
<organism evidence="8 9">
    <name type="scientific">Pomacea canaliculata</name>
    <name type="common">Golden apple snail</name>
    <dbReference type="NCBI Taxonomy" id="400727"/>
    <lineage>
        <taxon>Eukaryota</taxon>
        <taxon>Metazoa</taxon>
        <taxon>Spiralia</taxon>
        <taxon>Lophotrochozoa</taxon>
        <taxon>Mollusca</taxon>
        <taxon>Gastropoda</taxon>
        <taxon>Caenogastropoda</taxon>
        <taxon>Architaenioglossa</taxon>
        <taxon>Ampullarioidea</taxon>
        <taxon>Ampullariidae</taxon>
        <taxon>Pomacea</taxon>
    </lineage>
</organism>
<dbReference type="EMBL" id="PZQS01000011">
    <property type="protein sequence ID" value="PVD22496.1"/>
    <property type="molecule type" value="Genomic_DNA"/>
</dbReference>